<dbReference type="AlphaFoldDB" id="A0A068STR2"/>
<dbReference type="EMBL" id="HG938353">
    <property type="protein sequence ID" value="CDN48435.1"/>
    <property type="molecule type" value="Genomic_DNA"/>
</dbReference>
<proteinExistence type="predicted"/>
<evidence type="ECO:0000256" key="1">
    <source>
        <dbReference type="ARBA" id="ARBA00022729"/>
    </source>
</evidence>
<dbReference type="NCBIfam" id="NF037995">
    <property type="entry name" value="TRAP_S1"/>
    <property type="match status" value="1"/>
</dbReference>
<dbReference type="Proteomes" id="UP000028181">
    <property type="component" value="Chromosome I"/>
</dbReference>
<dbReference type="OrthoDB" id="7822595at2"/>
<feature type="chain" id="PRO_5001656332" evidence="2">
    <location>
        <begin position="27"/>
        <end position="344"/>
    </location>
</feature>
<dbReference type="Pfam" id="PF03480">
    <property type="entry name" value="DctP"/>
    <property type="match status" value="1"/>
</dbReference>
<dbReference type="InterPro" id="IPR038404">
    <property type="entry name" value="TRAP_DctP_sf"/>
</dbReference>
<keyword evidence="1 2" id="KW-0732">Signal</keyword>
<organism evidence="3 4">
    <name type="scientific">Neorhizobium galegae bv. orientalis str. HAMBI 540</name>
    <dbReference type="NCBI Taxonomy" id="1028800"/>
    <lineage>
        <taxon>Bacteria</taxon>
        <taxon>Pseudomonadati</taxon>
        <taxon>Pseudomonadota</taxon>
        <taxon>Alphaproteobacteria</taxon>
        <taxon>Hyphomicrobiales</taxon>
        <taxon>Rhizobiaceae</taxon>
        <taxon>Rhizobium/Agrobacterium group</taxon>
        <taxon>Neorhizobium</taxon>
    </lineage>
</organism>
<gene>
    <name evidence="3" type="ORF">RG540_CH22670</name>
</gene>
<dbReference type="eggNOG" id="COG1638">
    <property type="taxonomic scope" value="Bacteria"/>
</dbReference>
<dbReference type="CDD" id="cd13665">
    <property type="entry name" value="PBP2_TRAP_Dctp3_4"/>
    <property type="match status" value="1"/>
</dbReference>
<reference evidence="4" key="1">
    <citation type="journal article" date="2014" name="BMC Genomics">
        <title>Genome sequencing of two Neorhizobium galegae strains reveals a noeT gene responsible for the unusual acetylation of the nodulation factors.</title>
        <authorList>
            <person name="Osterman J."/>
            <person name="Marsh J."/>
            <person name="Laine P.K."/>
            <person name="Zeng Z."/>
            <person name="Alatalo E."/>
            <person name="Sullivan J.T."/>
            <person name="Young J.P."/>
            <person name="Thomas-Oates J."/>
            <person name="Paulin L."/>
            <person name="Lindstrom K."/>
        </authorList>
    </citation>
    <scope>NUCLEOTIDE SEQUENCE [LARGE SCALE GENOMIC DNA]</scope>
    <source>
        <strain evidence="4">HAMBI 540</strain>
    </source>
</reference>
<dbReference type="PANTHER" id="PTHR33376:SF15">
    <property type="entry name" value="BLL6794 PROTEIN"/>
    <property type="match status" value="1"/>
</dbReference>
<protein>
    <submittedName>
        <fullName evidence="3">TRAP-type C4-dicarboxylate transport system, periplasmic component</fullName>
    </submittedName>
</protein>
<evidence type="ECO:0000313" key="3">
    <source>
        <dbReference type="EMBL" id="CDN48435.1"/>
    </source>
</evidence>
<dbReference type="RefSeq" id="WP_038587781.1">
    <property type="nucleotide sequence ID" value="NZ_HG938353.1"/>
</dbReference>
<dbReference type="InterPro" id="IPR018389">
    <property type="entry name" value="DctP_fam"/>
</dbReference>
<keyword evidence="4" id="KW-1185">Reference proteome</keyword>
<sequence length="344" mass="36746">MTLKALLASACLAALTASALTTTARAADVELTLSHWVPATHALQPGGMEIWAKSISDASGGRIKITIYPASQLGAAPDHYDMARDGIVDIGFINPGYQPGRFPIIAAGEIPFLISNAKGGSRALDEWYTQYAAKEMKDVQFCMAIVHDPGTLHGTKGPIQVPADLKGKNIRPAHATMARLVNSLGAASVQVPAGDMRELISKGAADMTASPWNSIYTFGLQDVTKHHLDLPFYVTTFAFVMNKAKIDGLSPADRKVINDHCTPDWAEKMASKWADAEAAGRQKMIDAGGHTLYKPTADEVGLWKKATASLQGEWETSATKAGVDAKAAWAGLGETLRKYNADVK</sequence>
<dbReference type="PANTHER" id="PTHR33376">
    <property type="match status" value="1"/>
</dbReference>
<dbReference type="GeneID" id="24255947"/>
<dbReference type="GO" id="GO:0055085">
    <property type="term" value="P:transmembrane transport"/>
    <property type="evidence" value="ECO:0007669"/>
    <property type="project" value="InterPro"/>
</dbReference>
<dbReference type="KEGG" id="ngg:RG540_CH22670"/>
<dbReference type="PATRIC" id="fig|1028800.3.peg.2295"/>
<dbReference type="HOGENOM" id="CLU_036176_2_0_5"/>
<name>A0A068STR2_NEOGA</name>
<evidence type="ECO:0000313" key="4">
    <source>
        <dbReference type="Proteomes" id="UP000028181"/>
    </source>
</evidence>
<accession>A0A068STR2</accession>
<evidence type="ECO:0000256" key="2">
    <source>
        <dbReference type="SAM" id="SignalP"/>
    </source>
</evidence>
<dbReference type="Gene3D" id="3.40.190.170">
    <property type="entry name" value="Bacterial extracellular solute-binding protein, family 7"/>
    <property type="match status" value="1"/>
</dbReference>
<feature type="signal peptide" evidence="2">
    <location>
        <begin position="1"/>
        <end position="26"/>
    </location>
</feature>